<organism evidence="4 5">
    <name type="scientific">Candidatus Daviesbacteria bacterium RIFCSPHIGHO2_02_FULL_43_12</name>
    <dbReference type="NCBI Taxonomy" id="1797776"/>
    <lineage>
        <taxon>Bacteria</taxon>
        <taxon>Candidatus Daviesiibacteriota</taxon>
    </lineage>
</organism>
<accession>A0A1F5KI74</accession>
<dbReference type="Pfam" id="PF17782">
    <property type="entry name" value="WHD_DprA"/>
    <property type="match status" value="1"/>
</dbReference>
<dbReference type="EMBL" id="MFDD01000008">
    <property type="protein sequence ID" value="OGE40612.1"/>
    <property type="molecule type" value="Genomic_DNA"/>
</dbReference>
<dbReference type="InterPro" id="IPR057666">
    <property type="entry name" value="DrpA_SLOG"/>
</dbReference>
<protein>
    <submittedName>
        <fullName evidence="4">Uncharacterized protein</fullName>
    </submittedName>
</protein>
<dbReference type="SUPFAM" id="SSF102405">
    <property type="entry name" value="MCP/YpsA-like"/>
    <property type="match status" value="1"/>
</dbReference>
<comment type="similarity">
    <text evidence="1">Belongs to the DprA/Smf family.</text>
</comment>
<evidence type="ECO:0000259" key="3">
    <source>
        <dbReference type="Pfam" id="PF17782"/>
    </source>
</evidence>
<dbReference type="Pfam" id="PF02481">
    <property type="entry name" value="DNA_processg_A"/>
    <property type="match status" value="1"/>
</dbReference>
<name>A0A1F5KI74_9BACT</name>
<dbReference type="PANTHER" id="PTHR43022:SF1">
    <property type="entry name" value="PROTEIN SMF"/>
    <property type="match status" value="1"/>
</dbReference>
<dbReference type="PANTHER" id="PTHR43022">
    <property type="entry name" value="PROTEIN SMF"/>
    <property type="match status" value="1"/>
</dbReference>
<evidence type="ECO:0000313" key="5">
    <source>
        <dbReference type="Proteomes" id="UP000177328"/>
    </source>
</evidence>
<feature type="domain" description="DprA winged helix" evidence="3">
    <location>
        <begin position="211"/>
        <end position="265"/>
    </location>
</feature>
<dbReference type="AlphaFoldDB" id="A0A1F5KI74"/>
<dbReference type="Proteomes" id="UP000177328">
    <property type="component" value="Unassembled WGS sequence"/>
</dbReference>
<dbReference type="Gene3D" id="3.40.50.450">
    <property type="match status" value="1"/>
</dbReference>
<gene>
    <name evidence="4" type="ORF">A3D25_00665</name>
</gene>
<proteinExistence type="inferred from homology"/>
<dbReference type="InterPro" id="IPR003488">
    <property type="entry name" value="DprA"/>
</dbReference>
<comment type="caution">
    <text evidence="4">The sequence shown here is derived from an EMBL/GenBank/DDBJ whole genome shotgun (WGS) entry which is preliminary data.</text>
</comment>
<evidence type="ECO:0000313" key="4">
    <source>
        <dbReference type="EMBL" id="OGE40612.1"/>
    </source>
</evidence>
<reference evidence="4 5" key="1">
    <citation type="journal article" date="2016" name="Nat. Commun.">
        <title>Thousands of microbial genomes shed light on interconnected biogeochemical processes in an aquifer system.</title>
        <authorList>
            <person name="Anantharaman K."/>
            <person name="Brown C.T."/>
            <person name="Hug L.A."/>
            <person name="Sharon I."/>
            <person name="Castelle C.J."/>
            <person name="Probst A.J."/>
            <person name="Thomas B.C."/>
            <person name="Singh A."/>
            <person name="Wilkins M.J."/>
            <person name="Karaoz U."/>
            <person name="Brodie E.L."/>
            <person name="Williams K.H."/>
            <person name="Hubbard S.S."/>
            <person name="Banfield J.F."/>
        </authorList>
    </citation>
    <scope>NUCLEOTIDE SEQUENCE [LARGE SCALE GENOMIC DNA]</scope>
</reference>
<dbReference type="InterPro" id="IPR041614">
    <property type="entry name" value="DprA_WH"/>
</dbReference>
<evidence type="ECO:0000259" key="2">
    <source>
        <dbReference type="Pfam" id="PF02481"/>
    </source>
</evidence>
<feature type="domain" description="Smf/DprA SLOG" evidence="2">
    <location>
        <begin position="18"/>
        <end position="207"/>
    </location>
</feature>
<sequence>MDYQKLANWQKIPELKGLLDLSTPPKELFFCGNFDPEIFASCIGVVGSRKMTDYGSRVVEKIVPDLIFKNQTIISGFMYGVDKYAHQTCVDYGGKTVAVLGWGIDTKLTGDDLKLAKKIVESGGLLLSEWEAQKATHWTFPARNRIVAALSHEVIVVEAAQKSGSLITARIATKLKRKLWAVPGPITSRTCEGTNLLIASGKAQLWLGKSASTNLSLNEDPILALLDQEALGANEIARKLVQPVSQIGAQLSLLLLSGQVLEKGGKYYLADAS</sequence>
<evidence type="ECO:0000256" key="1">
    <source>
        <dbReference type="ARBA" id="ARBA00006525"/>
    </source>
</evidence>
<dbReference type="GO" id="GO:0009294">
    <property type="term" value="P:DNA-mediated transformation"/>
    <property type="evidence" value="ECO:0007669"/>
    <property type="project" value="InterPro"/>
</dbReference>